<sequence length="403" mass="45998">MDVVPEWLDKAFLAKVLQGGEDKEPKVTVVSFSAKPAIAAGDNFSSYIFRVLVQYRVGSATEEESKSLIVKLPVKEGLIFEIAGQTQFYSKEDVYYEELLGKMIDKIKCKFTAKSYYSPIKGIIVLEDLKPDYFVADKIKQLDLTHSKLVYITLAKFHAAAVAIYHEEPKLIEAVGGECFYIEGGPLQKWIEYGCKALGEYLNEVEGCKEYADFFLSRADNIWKLAIEGTKPKPGRFNVLNHGDVWVNNMMFKYNANKEPIDVKLLDFQISRYSTPVFDLLYFMYTSANDDVRDNHQLELFELYVKTLNEGLEQVGCTERLTIEEVKEDIKAAAPWFITTMAFAVTPITVHGTEDGESYEGITTEKIVSGQCDPIFKRMYNCKRLKEIIPVLCRQYFNFLKSI</sequence>
<organism evidence="3">
    <name type="scientific">Cuerna arida</name>
    <dbReference type="NCBI Taxonomy" id="1464854"/>
    <lineage>
        <taxon>Eukaryota</taxon>
        <taxon>Metazoa</taxon>
        <taxon>Ecdysozoa</taxon>
        <taxon>Arthropoda</taxon>
        <taxon>Hexapoda</taxon>
        <taxon>Insecta</taxon>
        <taxon>Pterygota</taxon>
        <taxon>Neoptera</taxon>
        <taxon>Paraneoptera</taxon>
        <taxon>Hemiptera</taxon>
        <taxon>Auchenorrhyncha</taxon>
        <taxon>Membracoidea</taxon>
        <taxon>Cicadellidae</taxon>
        <taxon>Cicadellinae</taxon>
        <taxon>Proconiini</taxon>
        <taxon>Cuerna</taxon>
    </lineage>
</organism>
<dbReference type="InterPro" id="IPR015897">
    <property type="entry name" value="CHK_kinase-like"/>
</dbReference>
<protein>
    <recommendedName>
        <fullName evidence="1">CHK kinase-like domain-containing protein</fullName>
    </recommendedName>
</protein>
<dbReference type="InterPro" id="IPR004119">
    <property type="entry name" value="EcKL"/>
</dbReference>
<evidence type="ECO:0000259" key="1">
    <source>
        <dbReference type="SMART" id="SM00587"/>
    </source>
</evidence>
<evidence type="ECO:0000313" key="3">
    <source>
        <dbReference type="EMBL" id="JAS44332.1"/>
    </source>
</evidence>
<dbReference type="PANTHER" id="PTHR11012">
    <property type="entry name" value="PROTEIN KINASE-LIKE DOMAIN-CONTAINING"/>
    <property type="match status" value="1"/>
</dbReference>
<feature type="domain" description="CHK kinase-like" evidence="1">
    <location>
        <begin position="124"/>
        <end position="314"/>
    </location>
</feature>
<name>A0A1B6F250_9HEMI</name>
<dbReference type="Gene3D" id="3.90.1200.10">
    <property type="match status" value="1"/>
</dbReference>
<dbReference type="InterPro" id="IPR011009">
    <property type="entry name" value="Kinase-like_dom_sf"/>
</dbReference>
<evidence type="ECO:0000313" key="2">
    <source>
        <dbReference type="EMBL" id="JAS41408.1"/>
    </source>
</evidence>
<dbReference type="SMART" id="SM00587">
    <property type="entry name" value="CHK"/>
    <property type="match status" value="1"/>
</dbReference>
<dbReference type="SUPFAM" id="SSF56112">
    <property type="entry name" value="Protein kinase-like (PK-like)"/>
    <property type="match status" value="1"/>
</dbReference>
<dbReference type="PANTHER" id="PTHR11012:SF56">
    <property type="entry name" value="CHK KINASE-LIKE DOMAIN-CONTAINING PROTEIN-RELATED"/>
    <property type="match status" value="1"/>
</dbReference>
<proteinExistence type="predicted"/>
<reference evidence="3" key="1">
    <citation type="submission" date="2015-11" db="EMBL/GenBank/DDBJ databases">
        <title>De novo transcriptome assembly of four potential Pierce s Disease insect vectors from Arizona vineyards.</title>
        <authorList>
            <person name="Tassone E.E."/>
        </authorList>
    </citation>
    <scope>NUCLEOTIDE SEQUENCE</scope>
</reference>
<dbReference type="AlphaFoldDB" id="A0A1B6F250"/>
<accession>A0A1B6F250</accession>
<dbReference type="EMBL" id="GECZ01025437">
    <property type="protein sequence ID" value="JAS44332.1"/>
    <property type="molecule type" value="Transcribed_RNA"/>
</dbReference>
<gene>
    <name evidence="3" type="ORF">g.38513</name>
    <name evidence="2" type="ORF">g.38517</name>
</gene>
<dbReference type="EMBL" id="GECZ01028361">
    <property type="protein sequence ID" value="JAS41408.1"/>
    <property type="molecule type" value="Transcribed_RNA"/>
</dbReference>
<dbReference type="Pfam" id="PF02958">
    <property type="entry name" value="EcKL"/>
    <property type="match status" value="1"/>
</dbReference>